<gene>
    <name evidence="2" type="ORF">LUCI_2628</name>
</gene>
<evidence type="ECO:0000313" key="3">
    <source>
        <dbReference type="Proteomes" id="UP000277811"/>
    </source>
</evidence>
<dbReference type="Proteomes" id="UP000277811">
    <property type="component" value="Unassembled WGS sequence"/>
</dbReference>
<protein>
    <submittedName>
        <fullName evidence="2">Uncharacterized protein</fullName>
    </submittedName>
</protein>
<sequence length="256" mass="28651">MKRLFHILSLLFLLLYLTTSGPAAASAATNDTYPVVHIKGVIRYITYLGTYGILSEDGKKYQPVRLSRDFRKDGLAVVADVRLRDDLMGTRMWGTAVEILAIDDAGHYIGPDDRQAIKLLLARMKAFNSRDLALLQTIDPATLSLSQEQLNAWIGGYGHFILRYVEILDSNDTTLRGYALYSRELLNGIALSGNINYAVITFTLRKTGDTWQFAAVNSAPPDPALAFDQYVQTLEQRSKEKYGTTNLAEWEPSKNH</sequence>
<dbReference type="OrthoDB" id="1678364at2"/>
<name>A0A498R7B2_9FIRM</name>
<dbReference type="EMBL" id="UPPP01000073">
    <property type="protein sequence ID" value="VBB07384.1"/>
    <property type="molecule type" value="Genomic_DNA"/>
</dbReference>
<dbReference type="AlphaFoldDB" id="A0A498R7B2"/>
<organism evidence="2 3">
    <name type="scientific">Lucifera butyrica</name>
    <dbReference type="NCBI Taxonomy" id="1351585"/>
    <lineage>
        <taxon>Bacteria</taxon>
        <taxon>Bacillati</taxon>
        <taxon>Bacillota</taxon>
        <taxon>Negativicutes</taxon>
        <taxon>Veillonellales</taxon>
        <taxon>Veillonellaceae</taxon>
        <taxon>Lucifera</taxon>
    </lineage>
</organism>
<dbReference type="RefSeq" id="WP_122628324.1">
    <property type="nucleotide sequence ID" value="NZ_UPPP01000073.1"/>
</dbReference>
<evidence type="ECO:0000256" key="1">
    <source>
        <dbReference type="SAM" id="SignalP"/>
    </source>
</evidence>
<proteinExistence type="predicted"/>
<accession>A0A498R7B2</accession>
<reference evidence="2 3" key="1">
    <citation type="submission" date="2018-06" db="EMBL/GenBank/DDBJ databases">
        <authorList>
            <person name="Strepis N."/>
        </authorList>
    </citation>
    <scope>NUCLEOTIDE SEQUENCE [LARGE SCALE GENOMIC DNA]</scope>
    <source>
        <strain evidence="2">LUCI</strain>
    </source>
</reference>
<evidence type="ECO:0000313" key="2">
    <source>
        <dbReference type="EMBL" id="VBB07384.1"/>
    </source>
</evidence>
<keyword evidence="1" id="KW-0732">Signal</keyword>
<keyword evidence="3" id="KW-1185">Reference proteome</keyword>
<feature type="chain" id="PRO_5038765319" evidence="1">
    <location>
        <begin position="26"/>
        <end position="256"/>
    </location>
</feature>
<feature type="signal peptide" evidence="1">
    <location>
        <begin position="1"/>
        <end position="25"/>
    </location>
</feature>